<accession>A0A8D8TYS4</accession>
<reference evidence="1" key="1">
    <citation type="submission" date="2021-05" db="EMBL/GenBank/DDBJ databases">
        <authorList>
            <person name="Alioto T."/>
            <person name="Alioto T."/>
            <person name="Gomez Garrido J."/>
        </authorList>
    </citation>
    <scope>NUCLEOTIDE SEQUENCE</scope>
</reference>
<protein>
    <submittedName>
        <fullName evidence="1">Uncharacterized protein</fullName>
    </submittedName>
</protein>
<name>A0A8D8TYS4_9HEMI</name>
<sequence>MCPGGQRVTAVFTTKHNVEFHLKIKLFFNQHLTWNLRRNFLKRNRNLSQVSVVTNKGNENKDKSCLSVWGLWVLAMILHSFAPDCSCDLNLKCIFCKFSMISN</sequence>
<dbReference type="AlphaFoldDB" id="A0A8D8TYS4"/>
<evidence type="ECO:0000313" key="1">
    <source>
        <dbReference type="EMBL" id="CAG6695324.1"/>
    </source>
</evidence>
<proteinExistence type="predicted"/>
<dbReference type="EMBL" id="HBUF01322787">
    <property type="protein sequence ID" value="CAG6695324.1"/>
    <property type="molecule type" value="Transcribed_RNA"/>
</dbReference>
<organism evidence="1">
    <name type="scientific">Cacopsylla melanoneura</name>
    <dbReference type="NCBI Taxonomy" id="428564"/>
    <lineage>
        <taxon>Eukaryota</taxon>
        <taxon>Metazoa</taxon>
        <taxon>Ecdysozoa</taxon>
        <taxon>Arthropoda</taxon>
        <taxon>Hexapoda</taxon>
        <taxon>Insecta</taxon>
        <taxon>Pterygota</taxon>
        <taxon>Neoptera</taxon>
        <taxon>Paraneoptera</taxon>
        <taxon>Hemiptera</taxon>
        <taxon>Sternorrhyncha</taxon>
        <taxon>Psylloidea</taxon>
        <taxon>Psyllidae</taxon>
        <taxon>Psyllinae</taxon>
        <taxon>Cacopsylla</taxon>
    </lineage>
</organism>